<comment type="caution">
    <text evidence="1">The sequence shown here is derived from an EMBL/GenBank/DDBJ whole genome shotgun (WGS) entry which is preliminary data.</text>
</comment>
<evidence type="ECO:0000313" key="2">
    <source>
        <dbReference type="Proteomes" id="UP001143910"/>
    </source>
</evidence>
<evidence type="ECO:0000313" key="1">
    <source>
        <dbReference type="EMBL" id="KAJ2984191.1"/>
    </source>
</evidence>
<accession>A0ACC1P0D6</accession>
<dbReference type="EMBL" id="JANJQO010000004">
    <property type="protein sequence ID" value="KAJ2984191.1"/>
    <property type="molecule type" value="Genomic_DNA"/>
</dbReference>
<keyword evidence="2" id="KW-1185">Reference proteome</keyword>
<sequence length="443" mass="49656">MGMSRLIKVLSDDLVTVQDMDTWLQDTSAGLHFVSQNTGQLAVFATTPPGSITSPERSAAEVTGRLQNYGEIFAFTRKIVLPDGSFRGIVEYCDISAAKIALTQEQGAEQESAIQMIVAPYQEEHNFVKNHEVMIHDSAGPSSISSHWEYGLVNSKQSAMLSPNFCLSPHPTMYPFVAQSSYTAGFPYLVNSFLSSGPGAEITPVSAPISPSYQRISAAYRKPPSPALTAHNGYSPSRSASTYSGLDRRQHASRVNRNHFQSPGSHHNYVDIYRIREGIDVRTTIMLRNIPNKVDQAMLKRIVDESSWGKYDFMYLRIDFANDCNVGYAFINFVDPLDIIDFVEARGNQRCVTLQLYFTSNGPLPEMAGQEEEFPEPDNQSKMKRSCENAEHVGLFTPNAGQHFRDEQRRRRSQYDRGTRLAALEEYDLEAIQHLYIGNERPA</sequence>
<name>A0ACC1P0D6_9HYPO</name>
<organism evidence="1 2">
    <name type="scientific">Zarea fungicola</name>
    <dbReference type="NCBI Taxonomy" id="93591"/>
    <lineage>
        <taxon>Eukaryota</taxon>
        <taxon>Fungi</taxon>
        <taxon>Dikarya</taxon>
        <taxon>Ascomycota</taxon>
        <taxon>Pezizomycotina</taxon>
        <taxon>Sordariomycetes</taxon>
        <taxon>Hypocreomycetidae</taxon>
        <taxon>Hypocreales</taxon>
        <taxon>Cordycipitaceae</taxon>
        <taxon>Zarea</taxon>
    </lineage>
</organism>
<reference evidence="1" key="1">
    <citation type="submission" date="2022-08" db="EMBL/GenBank/DDBJ databases">
        <title>Genome Sequence of Lecanicillium fungicola.</title>
        <authorList>
            <person name="Buettner E."/>
        </authorList>
    </citation>
    <scope>NUCLEOTIDE SEQUENCE</scope>
    <source>
        <strain evidence="1">Babe33</strain>
    </source>
</reference>
<proteinExistence type="predicted"/>
<protein>
    <submittedName>
        <fullName evidence="1">Uncharacterized protein</fullName>
    </submittedName>
</protein>
<dbReference type="Proteomes" id="UP001143910">
    <property type="component" value="Unassembled WGS sequence"/>
</dbReference>
<gene>
    <name evidence="1" type="ORF">NQ176_g131</name>
</gene>